<dbReference type="SUPFAM" id="SSF52540">
    <property type="entry name" value="P-loop containing nucleoside triphosphate hydrolases"/>
    <property type="match status" value="1"/>
</dbReference>
<evidence type="ECO:0000259" key="1">
    <source>
        <dbReference type="Pfam" id="PF00005"/>
    </source>
</evidence>
<dbReference type="Pfam" id="PF00005">
    <property type="entry name" value="ABC_tran"/>
    <property type="match status" value="1"/>
</dbReference>
<sequence>MSLLTVEDLSHNFGDRTLFRNVSFRLLAGEHVGLVGANGTGKSTMMNILTGKLLKDSGKVEWTPRVRYGYL</sequence>
<comment type="caution">
    <text evidence="2">The sequence shown here is derived from an EMBL/GenBank/DDBJ whole genome shotgun (WGS) entry which is preliminary data.</text>
</comment>
<feature type="non-terminal residue" evidence="2">
    <location>
        <position position="71"/>
    </location>
</feature>
<accession>A0ABS7CH16</accession>
<dbReference type="InterPro" id="IPR027417">
    <property type="entry name" value="P-loop_NTPase"/>
</dbReference>
<dbReference type="InterPro" id="IPR003439">
    <property type="entry name" value="ABC_transporter-like_ATP-bd"/>
</dbReference>
<dbReference type="GO" id="GO:0005524">
    <property type="term" value="F:ATP binding"/>
    <property type="evidence" value="ECO:0007669"/>
    <property type="project" value="UniProtKB-KW"/>
</dbReference>
<dbReference type="PANTHER" id="PTHR42855:SF2">
    <property type="entry name" value="DRUG RESISTANCE ABC TRANSPORTER,ATP-BINDING PROTEIN"/>
    <property type="match status" value="1"/>
</dbReference>
<name>A0ABS7CH16_9BACL</name>
<feature type="domain" description="ABC transporter" evidence="1">
    <location>
        <begin position="20"/>
        <end position="63"/>
    </location>
</feature>
<keyword evidence="2" id="KW-0547">Nucleotide-binding</keyword>
<keyword evidence="2" id="KW-0067">ATP-binding</keyword>
<evidence type="ECO:0000313" key="3">
    <source>
        <dbReference type="Proteomes" id="UP001519887"/>
    </source>
</evidence>
<protein>
    <submittedName>
        <fullName evidence="2">ATP-binding cassette domain-containing protein</fullName>
    </submittedName>
</protein>
<dbReference type="PANTHER" id="PTHR42855">
    <property type="entry name" value="ABC TRANSPORTER ATP-BINDING SUBUNIT"/>
    <property type="match status" value="1"/>
</dbReference>
<organism evidence="2 3">
    <name type="scientific">Paenibacillus sepulcri</name>
    <dbReference type="NCBI Taxonomy" id="359917"/>
    <lineage>
        <taxon>Bacteria</taxon>
        <taxon>Bacillati</taxon>
        <taxon>Bacillota</taxon>
        <taxon>Bacilli</taxon>
        <taxon>Bacillales</taxon>
        <taxon>Paenibacillaceae</taxon>
        <taxon>Paenibacillus</taxon>
    </lineage>
</organism>
<keyword evidence="3" id="KW-1185">Reference proteome</keyword>
<dbReference type="Proteomes" id="UP001519887">
    <property type="component" value="Unassembled WGS sequence"/>
</dbReference>
<gene>
    <name evidence="2" type="ORF">K0U00_39610</name>
</gene>
<reference evidence="2 3" key="1">
    <citation type="submission" date="2021-07" db="EMBL/GenBank/DDBJ databases">
        <title>Paenibacillus radiodurans sp. nov., isolated from the southeastern edge of Tengger Desert.</title>
        <authorList>
            <person name="Zhang G."/>
        </authorList>
    </citation>
    <scope>NUCLEOTIDE SEQUENCE [LARGE SCALE GENOMIC DNA]</scope>
    <source>
        <strain evidence="2 3">CCM 7311</strain>
    </source>
</reference>
<dbReference type="EMBL" id="JAHZIK010002070">
    <property type="protein sequence ID" value="MBW7460188.1"/>
    <property type="molecule type" value="Genomic_DNA"/>
</dbReference>
<evidence type="ECO:0000313" key="2">
    <source>
        <dbReference type="EMBL" id="MBW7460188.1"/>
    </source>
</evidence>
<dbReference type="InterPro" id="IPR051309">
    <property type="entry name" value="ABCF_ATPase"/>
</dbReference>
<proteinExistence type="predicted"/>
<dbReference type="Gene3D" id="3.40.50.300">
    <property type="entry name" value="P-loop containing nucleotide triphosphate hydrolases"/>
    <property type="match status" value="1"/>
</dbReference>